<proteinExistence type="predicted"/>
<name>A0A5Q6RK58_9ACTN</name>
<dbReference type="InterPro" id="IPR006683">
    <property type="entry name" value="Thioestr_dom"/>
</dbReference>
<feature type="region of interest" description="Disordered" evidence="2">
    <location>
        <begin position="1"/>
        <end position="24"/>
    </location>
</feature>
<sequence>MSSQATTTPPTTTEPRQRTHTWDDPMATVRAAAGRTGLEIMQDVRDGVVPAPPIARLIGFELAKVEDGLAEFRLVPQDYMYNPIGSVHGGIYATLLDSAAGCAVHTTLPAGVGYTSQDLSVKFLRRITVETGPVRCVGRVKHRGRSTALAEAELLDGQDRLLAYATSSCLILGPNA</sequence>
<gene>
    <name evidence="4" type="ORF">FE697_021195</name>
</gene>
<evidence type="ECO:0000313" key="5">
    <source>
        <dbReference type="Proteomes" id="UP000307768"/>
    </source>
</evidence>
<comment type="caution">
    <text evidence="4">The sequence shown here is derived from an EMBL/GenBank/DDBJ whole genome shotgun (WGS) entry which is preliminary data.</text>
</comment>
<evidence type="ECO:0000256" key="2">
    <source>
        <dbReference type="SAM" id="MobiDB-lite"/>
    </source>
</evidence>
<accession>A0A5Q6RK58</accession>
<evidence type="ECO:0000313" key="4">
    <source>
        <dbReference type="EMBL" id="KAA1418340.1"/>
    </source>
</evidence>
<evidence type="ECO:0000259" key="3">
    <source>
        <dbReference type="Pfam" id="PF03061"/>
    </source>
</evidence>
<dbReference type="InterPro" id="IPR003736">
    <property type="entry name" value="PAAI_dom"/>
</dbReference>
<feature type="domain" description="Thioesterase" evidence="3">
    <location>
        <begin position="85"/>
        <end position="162"/>
    </location>
</feature>
<dbReference type="InterPro" id="IPR029069">
    <property type="entry name" value="HotDog_dom_sf"/>
</dbReference>
<dbReference type="NCBIfam" id="TIGR00369">
    <property type="entry name" value="unchar_dom_1"/>
    <property type="match status" value="1"/>
</dbReference>
<protein>
    <submittedName>
        <fullName evidence="4">PaaI family thioesterase</fullName>
    </submittedName>
</protein>
<dbReference type="Gene3D" id="3.10.129.10">
    <property type="entry name" value="Hotdog Thioesterase"/>
    <property type="match status" value="1"/>
</dbReference>
<feature type="compositionally biased region" description="Low complexity" evidence="2">
    <location>
        <begin position="1"/>
        <end position="14"/>
    </location>
</feature>
<dbReference type="AlphaFoldDB" id="A0A5Q6RK58"/>
<dbReference type="Proteomes" id="UP000307768">
    <property type="component" value="Unassembled WGS sequence"/>
</dbReference>
<organism evidence="4 5">
    <name type="scientific">Mumia zhuanghuii</name>
    <dbReference type="NCBI Taxonomy" id="2585211"/>
    <lineage>
        <taxon>Bacteria</taxon>
        <taxon>Bacillati</taxon>
        <taxon>Actinomycetota</taxon>
        <taxon>Actinomycetes</taxon>
        <taxon>Propionibacteriales</taxon>
        <taxon>Nocardioidaceae</taxon>
        <taxon>Mumia</taxon>
    </lineage>
</organism>
<dbReference type="RefSeq" id="WP_149771629.1">
    <property type="nucleotide sequence ID" value="NZ_VDFQ02000007.1"/>
</dbReference>
<dbReference type="SUPFAM" id="SSF54637">
    <property type="entry name" value="Thioesterase/thiol ester dehydrase-isomerase"/>
    <property type="match status" value="1"/>
</dbReference>
<reference evidence="4 5" key="1">
    <citation type="submission" date="2019-09" db="EMBL/GenBank/DDBJ databases">
        <title>Mumia zhuanghuii sp. nov. isolated from the intestinal contents of plateau pika (Ochotona curzoniae) in the Qinghai-Tibet plateau of China.</title>
        <authorList>
            <person name="Tian Z."/>
        </authorList>
    </citation>
    <scope>NUCLEOTIDE SEQUENCE [LARGE SCALE GENOMIC DNA]</scope>
    <source>
        <strain evidence="5">350</strain>
    </source>
</reference>
<dbReference type="OrthoDB" id="9813282at2"/>
<dbReference type="Pfam" id="PF03061">
    <property type="entry name" value="4HBT"/>
    <property type="match status" value="1"/>
</dbReference>
<dbReference type="PANTHER" id="PTHR43240">
    <property type="entry name" value="1,4-DIHYDROXY-2-NAPHTHOYL-COA THIOESTERASE 1"/>
    <property type="match status" value="1"/>
</dbReference>
<dbReference type="GO" id="GO:0061522">
    <property type="term" value="F:1,4-dihydroxy-2-naphthoyl-CoA thioesterase activity"/>
    <property type="evidence" value="ECO:0007669"/>
    <property type="project" value="TreeGrafter"/>
</dbReference>
<dbReference type="GO" id="GO:0005829">
    <property type="term" value="C:cytosol"/>
    <property type="evidence" value="ECO:0007669"/>
    <property type="project" value="TreeGrafter"/>
</dbReference>
<dbReference type="PANTHER" id="PTHR43240:SF1">
    <property type="entry name" value="BLR5584 PROTEIN"/>
    <property type="match status" value="1"/>
</dbReference>
<keyword evidence="1" id="KW-0378">Hydrolase</keyword>
<evidence type="ECO:0000256" key="1">
    <source>
        <dbReference type="ARBA" id="ARBA00022801"/>
    </source>
</evidence>
<dbReference type="EMBL" id="VDFQ02000007">
    <property type="protein sequence ID" value="KAA1418340.1"/>
    <property type="molecule type" value="Genomic_DNA"/>
</dbReference>
<dbReference type="CDD" id="cd03443">
    <property type="entry name" value="PaaI_thioesterase"/>
    <property type="match status" value="1"/>
</dbReference>